<evidence type="ECO:0000256" key="1">
    <source>
        <dbReference type="ARBA" id="ARBA00022448"/>
    </source>
</evidence>
<sequence>MKQPLQDISNLNDIRILVNSFYQKVRVNQLIGPVFNEVIRDQWPVHLEKMYRFWETLLLGNKTYFGAPFPPHAQLPADKEHFDTWLRLWQETVDEHFKGPVADEARWRADKMAILFLSKIRYYRHTGKTPLI</sequence>
<dbReference type="SUPFAM" id="SSF46458">
    <property type="entry name" value="Globin-like"/>
    <property type="match status" value="1"/>
</dbReference>
<dbReference type="OrthoDB" id="25954at2"/>
<dbReference type="STRING" id="1176587.A8C56_03120"/>
<dbReference type="Gene3D" id="1.10.490.10">
    <property type="entry name" value="Globins"/>
    <property type="match status" value="1"/>
</dbReference>
<dbReference type="EMBL" id="CP015772">
    <property type="protein sequence ID" value="ANH83665.1"/>
    <property type="molecule type" value="Genomic_DNA"/>
</dbReference>
<dbReference type="GO" id="GO:0020037">
    <property type="term" value="F:heme binding"/>
    <property type="evidence" value="ECO:0007669"/>
    <property type="project" value="InterPro"/>
</dbReference>
<evidence type="ECO:0000313" key="7">
    <source>
        <dbReference type="Proteomes" id="UP000077667"/>
    </source>
</evidence>
<dbReference type="InterPro" id="IPR012292">
    <property type="entry name" value="Globin/Proto"/>
</dbReference>
<keyword evidence="2 5" id="KW-0349">Heme</keyword>
<evidence type="ECO:0000256" key="5">
    <source>
        <dbReference type="PIRSR" id="PIRSR601486-1"/>
    </source>
</evidence>
<name>A0A1A9I8K4_9BACT</name>
<dbReference type="CDD" id="cd08916">
    <property type="entry name" value="TrHb3_P"/>
    <property type="match status" value="1"/>
</dbReference>
<dbReference type="Proteomes" id="UP000077667">
    <property type="component" value="Chromosome"/>
</dbReference>
<protein>
    <submittedName>
        <fullName evidence="6">Globin</fullName>
    </submittedName>
</protein>
<evidence type="ECO:0000313" key="6">
    <source>
        <dbReference type="EMBL" id="ANH83665.1"/>
    </source>
</evidence>
<feature type="binding site" description="distal binding residue" evidence="5">
    <location>
        <position position="72"/>
    </location>
    <ligand>
        <name>heme</name>
        <dbReference type="ChEBI" id="CHEBI:30413"/>
    </ligand>
    <ligandPart>
        <name>Fe</name>
        <dbReference type="ChEBI" id="CHEBI:18248"/>
    </ligandPart>
</feature>
<evidence type="ECO:0000256" key="3">
    <source>
        <dbReference type="ARBA" id="ARBA00022723"/>
    </source>
</evidence>
<proteinExistence type="predicted"/>
<dbReference type="Pfam" id="PF01152">
    <property type="entry name" value="Bac_globin"/>
    <property type="match status" value="1"/>
</dbReference>
<keyword evidence="1" id="KW-0813">Transport</keyword>
<keyword evidence="3 5" id="KW-0479">Metal-binding</keyword>
<keyword evidence="7" id="KW-1185">Reference proteome</keyword>
<accession>A0A1A9I8K4</accession>
<dbReference type="RefSeq" id="WP_067761525.1">
    <property type="nucleotide sequence ID" value="NZ_CP015772.1"/>
</dbReference>
<evidence type="ECO:0000256" key="4">
    <source>
        <dbReference type="ARBA" id="ARBA00023004"/>
    </source>
</evidence>
<dbReference type="GO" id="GO:0019825">
    <property type="term" value="F:oxygen binding"/>
    <property type="evidence" value="ECO:0007669"/>
    <property type="project" value="InterPro"/>
</dbReference>
<organism evidence="6 7">
    <name type="scientific">Niabella ginsenosidivorans</name>
    <dbReference type="NCBI Taxonomy" id="1176587"/>
    <lineage>
        <taxon>Bacteria</taxon>
        <taxon>Pseudomonadati</taxon>
        <taxon>Bacteroidota</taxon>
        <taxon>Chitinophagia</taxon>
        <taxon>Chitinophagales</taxon>
        <taxon>Chitinophagaceae</taxon>
        <taxon>Niabella</taxon>
    </lineage>
</organism>
<evidence type="ECO:0000256" key="2">
    <source>
        <dbReference type="ARBA" id="ARBA00022617"/>
    </source>
</evidence>
<gene>
    <name evidence="6" type="ORF">A8C56_03120</name>
</gene>
<dbReference type="InterPro" id="IPR001486">
    <property type="entry name" value="Hemoglobin_trunc"/>
</dbReference>
<dbReference type="AlphaFoldDB" id="A0A1A9I8K4"/>
<dbReference type="KEGG" id="nia:A8C56_03120"/>
<reference evidence="6 7" key="1">
    <citation type="submission" date="2016-05" db="EMBL/GenBank/DDBJ databases">
        <title>Niabella ginsenosidivorans BS26 whole genome sequencing.</title>
        <authorList>
            <person name="Im W.T."/>
            <person name="Siddiqi M.Z."/>
        </authorList>
    </citation>
    <scope>NUCLEOTIDE SEQUENCE [LARGE SCALE GENOMIC DNA]</scope>
    <source>
        <strain evidence="6 7">BS26</strain>
    </source>
</reference>
<dbReference type="InterPro" id="IPR009050">
    <property type="entry name" value="Globin-like_sf"/>
</dbReference>
<dbReference type="GO" id="GO:0046872">
    <property type="term" value="F:metal ion binding"/>
    <property type="evidence" value="ECO:0007669"/>
    <property type="project" value="UniProtKB-KW"/>
</dbReference>
<keyword evidence="4 5" id="KW-0408">Iron</keyword>